<proteinExistence type="inferred from homology"/>
<evidence type="ECO:0000259" key="15">
    <source>
        <dbReference type="Pfam" id="PF09924"/>
    </source>
</evidence>
<comment type="catalytic activity">
    <reaction evidence="13">
        <text>L-lysyl-tRNA(Lys) + a 1,2-diacyl-sn-glycero-3-phospho-(1'-sn-glycerol) = a 1,2-diacyl-sn-glycero-3-phospho-1'-(3'-O-L-lysyl)-sn-glycerol + tRNA(Lys)</text>
        <dbReference type="Rhea" id="RHEA:10668"/>
        <dbReference type="Rhea" id="RHEA-COMP:9696"/>
        <dbReference type="Rhea" id="RHEA-COMP:9697"/>
        <dbReference type="ChEBI" id="CHEBI:64716"/>
        <dbReference type="ChEBI" id="CHEBI:75792"/>
        <dbReference type="ChEBI" id="CHEBI:78442"/>
        <dbReference type="ChEBI" id="CHEBI:78529"/>
        <dbReference type="EC" id="2.3.2.3"/>
    </reaction>
</comment>
<feature type="transmembrane region" description="Helical" evidence="14">
    <location>
        <begin position="376"/>
        <end position="397"/>
    </location>
</feature>
<feature type="transmembrane region" description="Helical" evidence="14">
    <location>
        <begin position="94"/>
        <end position="118"/>
    </location>
</feature>
<dbReference type="NCBIfam" id="NF033480">
    <property type="entry name" value="bifunc_MprF"/>
    <property type="match status" value="1"/>
</dbReference>
<dbReference type="AlphaFoldDB" id="A0A085TZQ7"/>
<dbReference type="GO" id="GO:0050071">
    <property type="term" value="F:phosphatidylglycerol lysyltransferase activity"/>
    <property type="evidence" value="ECO:0007669"/>
    <property type="project" value="UniProtKB-EC"/>
</dbReference>
<evidence type="ECO:0000256" key="4">
    <source>
        <dbReference type="ARBA" id="ARBA00021546"/>
    </source>
</evidence>
<keyword evidence="9" id="KW-0443">Lipid metabolism</keyword>
<comment type="subcellular location">
    <subcellularLocation>
        <location evidence="1">Cell membrane</location>
        <topology evidence="1">Multi-pass membrane protein</topology>
    </subcellularLocation>
</comment>
<evidence type="ECO:0000256" key="11">
    <source>
        <dbReference type="ARBA" id="ARBA00023251"/>
    </source>
</evidence>
<evidence type="ECO:0000256" key="1">
    <source>
        <dbReference type="ARBA" id="ARBA00004651"/>
    </source>
</evidence>
<dbReference type="PANTHER" id="PTHR34697:SF2">
    <property type="entry name" value="PHOSPHATIDYLGLYCEROL LYSYLTRANSFERASE"/>
    <property type="match status" value="1"/>
</dbReference>
<evidence type="ECO:0000256" key="9">
    <source>
        <dbReference type="ARBA" id="ARBA00023098"/>
    </source>
</evidence>
<evidence type="ECO:0000256" key="7">
    <source>
        <dbReference type="ARBA" id="ARBA00022692"/>
    </source>
</evidence>
<feature type="transmembrane region" description="Helical" evidence="14">
    <location>
        <begin position="21"/>
        <end position="40"/>
    </location>
</feature>
<dbReference type="RefSeq" id="WP_038143621.1">
    <property type="nucleotide sequence ID" value="NZ_AQRC01000002.1"/>
</dbReference>
<feature type="transmembrane region" description="Helical" evidence="14">
    <location>
        <begin position="247"/>
        <end position="266"/>
    </location>
</feature>
<dbReference type="STRING" id="1317124.DW2_02799"/>
<evidence type="ECO:0000256" key="12">
    <source>
        <dbReference type="ARBA" id="ARBA00031899"/>
    </source>
</evidence>
<dbReference type="PANTHER" id="PTHR34697">
    <property type="entry name" value="PHOSPHATIDYLGLYCEROL LYSYLTRANSFERASE"/>
    <property type="match status" value="1"/>
</dbReference>
<dbReference type="OrthoDB" id="145485at2"/>
<evidence type="ECO:0000256" key="14">
    <source>
        <dbReference type="SAM" id="Phobius"/>
    </source>
</evidence>
<feature type="transmembrane region" description="Helical" evidence="14">
    <location>
        <begin position="173"/>
        <end position="194"/>
    </location>
</feature>
<dbReference type="eggNOG" id="COG2898">
    <property type="taxonomic scope" value="Bacteria"/>
</dbReference>
<dbReference type="InterPro" id="IPR016181">
    <property type="entry name" value="Acyl_CoA_acyltransferase"/>
</dbReference>
<dbReference type="GO" id="GO:0005886">
    <property type="term" value="C:plasma membrane"/>
    <property type="evidence" value="ECO:0007669"/>
    <property type="project" value="UniProtKB-SubCell"/>
</dbReference>
<dbReference type="Proteomes" id="UP000028607">
    <property type="component" value="Unassembled WGS sequence"/>
</dbReference>
<keyword evidence="10 14" id="KW-0472">Membrane</keyword>
<dbReference type="eggNOG" id="COG0392">
    <property type="taxonomic scope" value="Bacteria"/>
</dbReference>
<gene>
    <name evidence="16" type="ORF">DW2_02799</name>
</gene>
<evidence type="ECO:0000313" key="16">
    <source>
        <dbReference type="EMBL" id="KFE36204.1"/>
    </source>
</evidence>
<feature type="transmembrane region" description="Helical" evidence="14">
    <location>
        <begin position="286"/>
        <end position="309"/>
    </location>
</feature>
<keyword evidence="17" id="KW-1185">Reference proteome</keyword>
<dbReference type="Pfam" id="PF09924">
    <property type="entry name" value="LPG_synthase_C"/>
    <property type="match status" value="1"/>
</dbReference>
<feature type="transmembrane region" description="Helical" evidence="14">
    <location>
        <begin position="342"/>
        <end position="364"/>
    </location>
</feature>
<evidence type="ECO:0000256" key="10">
    <source>
        <dbReference type="ARBA" id="ARBA00023136"/>
    </source>
</evidence>
<dbReference type="InterPro" id="IPR051211">
    <property type="entry name" value="PG_lysyltransferase"/>
</dbReference>
<feature type="transmembrane region" description="Helical" evidence="14">
    <location>
        <begin position="508"/>
        <end position="528"/>
    </location>
</feature>
<comment type="caution">
    <text evidence="16">The sequence shown here is derived from an EMBL/GenBank/DDBJ whole genome shotgun (WGS) entry which is preliminary data.</text>
</comment>
<evidence type="ECO:0000313" key="17">
    <source>
        <dbReference type="Proteomes" id="UP000028607"/>
    </source>
</evidence>
<keyword evidence="8 14" id="KW-1133">Transmembrane helix</keyword>
<feature type="transmembrane region" description="Helical" evidence="14">
    <location>
        <begin position="214"/>
        <end position="235"/>
    </location>
</feature>
<feature type="transmembrane region" description="Helical" evidence="14">
    <location>
        <begin position="409"/>
        <end position="428"/>
    </location>
</feature>
<evidence type="ECO:0000256" key="6">
    <source>
        <dbReference type="ARBA" id="ARBA00022679"/>
    </source>
</evidence>
<dbReference type="EC" id="2.3.2.3" evidence="3"/>
<name>A0A085TZQ7_9RHOB</name>
<dbReference type="GO" id="GO:0006629">
    <property type="term" value="P:lipid metabolic process"/>
    <property type="evidence" value="ECO:0007669"/>
    <property type="project" value="UniProtKB-KW"/>
</dbReference>
<evidence type="ECO:0000256" key="5">
    <source>
        <dbReference type="ARBA" id="ARBA00022475"/>
    </source>
</evidence>
<keyword evidence="7 14" id="KW-0812">Transmembrane</keyword>
<evidence type="ECO:0000256" key="2">
    <source>
        <dbReference type="ARBA" id="ARBA00008627"/>
    </source>
</evidence>
<sequence length="868" mass="92333">MTLSDRSSALRPVAKLRAIMPVALGLGLFVMGLWALHHLLSTIDVSKVIAQMKATPPLTLGAALAAVATGYVALVGYDFWALDYLNKRLPLRTVALGGFLGYAFGNTVGISVISGGAVRYRIYSAAGLNAFDVAALSSYVAVAMGMGLTLVGLIALGIHPAALAGVISLPEPLIRFGALAIAGTVIAGAFWLSVSGRVLMLRGIEIAMPGPRILAGQIVVALFDSTMAASALWILMPAGTPPFATFLAIYAAATMVGVVSHVPGGVGVFETVVIAALPSSVPLGDAAAGLLMFRILYFLLPFAIAFLVVSINEARLAGGWAARLFGEIPEPMRPVFRTLSPAAPPLSGIAVFGLGFWLIIVALMPSIRSPSEEPDLVGALLAEGGTIVCALVGALLIVLSHALARRVHLAYLATLVALGFGTVAVLVINRDYESAALLVVCGLALAPFRNAFNRSAALTEGMFSPIWVATVLGIVAAGATFFFLAHAATPYTSALWIDFTDRSATPRALRAGLLGSAVLLSFLLYLALRPARHVGFAAQEASPEEVRAIAAAQEDPQAWLALSGDKEIMLSPARDAFVMYAHRHGLCVALGDPAGPQEAATSLAWDFQDRARTIGLKPIFYEVSQRYLPLWIEMGFSLHKIGEEAVIDLPAFSLAGGRFKTMRAEFNRAQREGLGLEIVSPPHDDALMSELEEISRAWLGGQRGQEKGFSVGRFARGYLDRCEIALVRREGRIIAFANLLGTGATARIGVDLMRYRPGDAEGVMQFLFLALIEELRERGTRELSLGLAPLSGLANRPSASLSSRFGTLVYRHGGAFYNFEGLRRFKQKFHPDWRPRYVALPPGLSPYLALADIAVLISGGARNLISRE</sequence>
<evidence type="ECO:0000256" key="3">
    <source>
        <dbReference type="ARBA" id="ARBA00012014"/>
    </source>
</evidence>
<evidence type="ECO:0000256" key="13">
    <source>
        <dbReference type="ARBA" id="ARBA00047540"/>
    </source>
</evidence>
<feature type="transmembrane region" description="Helical" evidence="14">
    <location>
        <begin position="138"/>
        <end position="161"/>
    </location>
</feature>
<accession>A0A085TZQ7</accession>
<keyword evidence="11" id="KW-0046">Antibiotic resistance</keyword>
<dbReference type="GO" id="GO:0055091">
    <property type="term" value="P:phospholipid homeostasis"/>
    <property type="evidence" value="ECO:0007669"/>
    <property type="project" value="TreeGrafter"/>
</dbReference>
<reference evidence="16 17" key="2">
    <citation type="journal article" date="2015" name="Antonie Van Leeuwenhoek">
        <title>Thioclava indica sp. nov., isolated from surface seawater of the Indian Ocean.</title>
        <authorList>
            <person name="Liu Y."/>
            <person name="Lai Q."/>
            <person name="Du J."/>
            <person name="Xu H."/>
            <person name="Jiang L."/>
            <person name="Shao Z."/>
        </authorList>
    </citation>
    <scope>NUCLEOTIDE SEQUENCE [LARGE SCALE GENOMIC DNA]</scope>
    <source>
        <strain evidence="16 17">13D2W-2</strain>
    </source>
</reference>
<feature type="transmembrane region" description="Helical" evidence="14">
    <location>
        <begin position="434"/>
        <end position="452"/>
    </location>
</feature>
<comment type="similarity">
    <text evidence="2">Belongs to the LPG synthase family.</text>
</comment>
<keyword evidence="5" id="KW-1003">Cell membrane</keyword>
<reference evidence="17" key="1">
    <citation type="submission" date="2013-04" db="EMBL/GenBank/DDBJ databases">
        <title>Thioclava sp. 13D2W-2 Genome Sequencing.</title>
        <authorList>
            <person name="Lai Q."/>
            <person name="Li G."/>
            <person name="Shao Z."/>
        </authorList>
    </citation>
    <scope>NUCLEOTIDE SEQUENCE [LARGE SCALE GENOMIC DNA]</scope>
    <source>
        <strain evidence="17">13D2W-2</strain>
    </source>
</reference>
<organism evidence="16 17">
    <name type="scientific">Thioclava atlantica</name>
    <dbReference type="NCBI Taxonomy" id="1317124"/>
    <lineage>
        <taxon>Bacteria</taxon>
        <taxon>Pseudomonadati</taxon>
        <taxon>Pseudomonadota</taxon>
        <taxon>Alphaproteobacteria</taxon>
        <taxon>Rhodobacterales</taxon>
        <taxon>Paracoccaceae</taxon>
        <taxon>Thioclava</taxon>
    </lineage>
</organism>
<protein>
    <recommendedName>
        <fullName evidence="4">Phosphatidylglycerol lysyltransferase</fullName>
        <ecNumber evidence="3">2.3.2.3</ecNumber>
    </recommendedName>
    <alternativeName>
        <fullName evidence="12">Lysylphosphatidylglycerol synthase</fullName>
    </alternativeName>
</protein>
<dbReference type="EMBL" id="AQRC01000002">
    <property type="protein sequence ID" value="KFE36204.1"/>
    <property type="molecule type" value="Genomic_DNA"/>
</dbReference>
<feature type="transmembrane region" description="Helical" evidence="14">
    <location>
        <begin position="464"/>
        <end position="488"/>
    </location>
</feature>
<dbReference type="PATRIC" id="fig|1317124.6.peg.558"/>
<dbReference type="SUPFAM" id="SSF55729">
    <property type="entry name" value="Acyl-CoA N-acyltransferases (Nat)"/>
    <property type="match status" value="1"/>
</dbReference>
<keyword evidence="6" id="KW-0808">Transferase</keyword>
<feature type="domain" description="Phosphatidylglycerol lysyltransferase C-terminal" evidence="15">
    <location>
        <begin position="552"/>
        <end position="839"/>
    </location>
</feature>
<dbReference type="InterPro" id="IPR022791">
    <property type="entry name" value="L-PG_synthase/AglD"/>
</dbReference>
<dbReference type="Pfam" id="PF03706">
    <property type="entry name" value="LPG_synthase_TM"/>
    <property type="match status" value="1"/>
</dbReference>
<evidence type="ECO:0000256" key="8">
    <source>
        <dbReference type="ARBA" id="ARBA00022989"/>
    </source>
</evidence>
<feature type="transmembrane region" description="Helical" evidence="14">
    <location>
        <begin position="60"/>
        <end position="82"/>
    </location>
</feature>
<dbReference type="InterPro" id="IPR024320">
    <property type="entry name" value="LPG_synthase_C"/>
</dbReference>
<dbReference type="GO" id="GO:0046677">
    <property type="term" value="P:response to antibiotic"/>
    <property type="evidence" value="ECO:0007669"/>
    <property type="project" value="UniProtKB-KW"/>
</dbReference>